<gene>
    <name evidence="2" type="ORF">MFLO_01015</name>
</gene>
<dbReference type="InterPro" id="IPR028952">
    <property type="entry name" value="Imm63"/>
</dbReference>
<keyword evidence="3" id="KW-1185">Reference proteome</keyword>
<reference evidence="2 3" key="1">
    <citation type="journal article" date="2014" name="Int. J. Syst. Evol. Microbiol.">
        <title>Listeria floridensis sp. nov., Listeria aquatica sp. nov., Listeria cornellensis sp. nov., Listeria riparia sp. nov. and Listeria grandensis sp. nov., from agricultural and natural environments.</title>
        <authorList>
            <person name="den Bakker H.C."/>
            <person name="Warchocki S."/>
            <person name="Wright E.M."/>
            <person name="Allred A.F."/>
            <person name="Ahlstrom C."/>
            <person name="Manuel C.S."/>
            <person name="Stasiewicz M.J."/>
            <person name="Burrell A."/>
            <person name="Roof S."/>
            <person name="Strawn L."/>
            <person name="Fortes E.D."/>
            <person name="Nightingale K.K."/>
            <person name="Kephart D."/>
            <person name="Wiedmann M."/>
        </authorList>
    </citation>
    <scope>NUCLEOTIDE SEQUENCE [LARGE SCALE GENOMIC DNA]</scope>
    <source>
        <strain evidence="2 3">FSL S10-1187</strain>
    </source>
</reference>
<evidence type="ECO:0000313" key="3">
    <source>
        <dbReference type="Proteomes" id="UP000019249"/>
    </source>
</evidence>
<dbReference type="EMBL" id="AODF01000001">
    <property type="protein sequence ID" value="EUJ33771.1"/>
    <property type="molecule type" value="Genomic_DNA"/>
</dbReference>
<sequence>MRPLEFLTTNELQEIIIEDLKKIKERENLEKELNFTDVVLGSEDGCYIFADSQGYHYIVSERGQKIVNKVTDDLFDIKFWAIYPIVVTISYDFSEEKSQDNDPRLVVFPKQLALLKEIDHNLFKRGEIEQNEIFKNQSNSMKNDLYLIVGIGFTNLSDF</sequence>
<name>A0ABN0RIK2_9LIST</name>
<evidence type="ECO:0000259" key="1">
    <source>
        <dbReference type="Pfam" id="PF15599"/>
    </source>
</evidence>
<dbReference type="Proteomes" id="UP000019249">
    <property type="component" value="Unassembled WGS sequence"/>
</dbReference>
<accession>A0ABN0RIK2</accession>
<protein>
    <recommendedName>
        <fullName evidence="1">Immunity protein 63 domain-containing protein</fullName>
    </recommendedName>
</protein>
<organism evidence="2 3">
    <name type="scientific">Listeria floridensis FSL S10-1187</name>
    <dbReference type="NCBI Taxonomy" id="1265817"/>
    <lineage>
        <taxon>Bacteria</taxon>
        <taxon>Bacillati</taxon>
        <taxon>Bacillota</taxon>
        <taxon>Bacilli</taxon>
        <taxon>Bacillales</taxon>
        <taxon>Listeriaceae</taxon>
        <taxon>Listeria</taxon>
    </lineage>
</organism>
<evidence type="ECO:0000313" key="2">
    <source>
        <dbReference type="EMBL" id="EUJ33771.1"/>
    </source>
</evidence>
<proteinExistence type="predicted"/>
<feature type="domain" description="Immunity protein 63" evidence="1">
    <location>
        <begin position="53"/>
        <end position="131"/>
    </location>
</feature>
<dbReference type="RefSeq" id="WP_036095672.1">
    <property type="nucleotide sequence ID" value="NZ_AODF01000001.1"/>
</dbReference>
<dbReference type="Pfam" id="PF15599">
    <property type="entry name" value="Imm63"/>
    <property type="match status" value="1"/>
</dbReference>
<comment type="caution">
    <text evidence="2">The sequence shown here is derived from an EMBL/GenBank/DDBJ whole genome shotgun (WGS) entry which is preliminary data.</text>
</comment>